<organism evidence="1 2">
    <name type="scientific">Fictibacillus arsenicus</name>
    <dbReference type="NCBI Taxonomy" id="255247"/>
    <lineage>
        <taxon>Bacteria</taxon>
        <taxon>Bacillati</taxon>
        <taxon>Bacillota</taxon>
        <taxon>Bacilli</taxon>
        <taxon>Bacillales</taxon>
        <taxon>Fictibacillaceae</taxon>
        <taxon>Fictibacillus</taxon>
    </lineage>
</organism>
<dbReference type="SFLD" id="SFLDS00003">
    <property type="entry name" value="Haloacid_Dehalogenase"/>
    <property type="match status" value="1"/>
</dbReference>
<proteinExistence type="predicted"/>
<evidence type="ECO:0000313" key="2">
    <source>
        <dbReference type="Proteomes" id="UP000077412"/>
    </source>
</evidence>
<reference evidence="1 2" key="1">
    <citation type="submission" date="2016-08" db="EMBL/GenBank/DDBJ databases">
        <title>Complete genome sequence of Fictibacillus arsenicus G25-54, a strain with toxicity to nematodes and a potential arsenic-resistance activity.</title>
        <authorList>
            <person name="Zheng Z."/>
        </authorList>
    </citation>
    <scope>NUCLEOTIDE SEQUENCE [LARGE SCALE GENOMIC DNA]</scope>
    <source>
        <strain evidence="1 2">G25-54</strain>
    </source>
</reference>
<dbReference type="InterPro" id="IPR023214">
    <property type="entry name" value="HAD_sf"/>
</dbReference>
<keyword evidence="2" id="KW-1185">Reference proteome</keyword>
<dbReference type="InterPro" id="IPR041492">
    <property type="entry name" value="HAD_2"/>
</dbReference>
<dbReference type="NCBIfam" id="TIGR01549">
    <property type="entry name" value="HAD-SF-IA-v1"/>
    <property type="match status" value="1"/>
</dbReference>
<accession>A0A1B1Z642</accession>
<dbReference type="PANTHER" id="PTHR47478">
    <property type="match status" value="1"/>
</dbReference>
<name>A0A1B1Z642_9BACL</name>
<dbReference type="AlphaFoldDB" id="A0A1B1Z642"/>
<dbReference type="InterPro" id="IPR036412">
    <property type="entry name" value="HAD-like_sf"/>
</dbReference>
<dbReference type="RefSeq" id="WP_066290927.1">
    <property type="nucleotide sequence ID" value="NZ_CP016761.1"/>
</dbReference>
<dbReference type="InterPro" id="IPR023198">
    <property type="entry name" value="PGP-like_dom2"/>
</dbReference>
<protein>
    <recommendedName>
        <fullName evidence="3">HAD family hydrolase</fullName>
    </recommendedName>
</protein>
<dbReference type="Proteomes" id="UP000077412">
    <property type="component" value="Chromosome"/>
</dbReference>
<dbReference type="Gene3D" id="1.10.150.240">
    <property type="entry name" value="Putative phosphatase, domain 2"/>
    <property type="match status" value="1"/>
</dbReference>
<dbReference type="Pfam" id="PF13419">
    <property type="entry name" value="HAD_2"/>
    <property type="match status" value="1"/>
</dbReference>
<dbReference type="PANTHER" id="PTHR47478:SF1">
    <property type="entry name" value="PYRIMIDINE 5'-NUCLEOTIDASE YJJG"/>
    <property type="match status" value="1"/>
</dbReference>
<dbReference type="SFLD" id="SFLDG01129">
    <property type="entry name" value="C1.5:_HAD__Beta-PGM__Phosphata"/>
    <property type="match status" value="1"/>
</dbReference>
<dbReference type="Gene3D" id="3.40.50.1000">
    <property type="entry name" value="HAD superfamily/HAD-like"/>
    <property type="match status" value="1"/>
</dbReference>
<evidence type="ECO:0008006" key="3">
    <source>
        <dbReference type="Google" id="ProtNLM"/>
    </source>
</evidence>
<dbReference type="OrthoDB" id="25198at2"/>
<evidence type="ECO:0000313" key="1">
    <source>
        <dbReference type="EMBL" id="ANX12894.1"/>
    </source>
</evidence>
<sequence length="242" mass="28207">MNVSKSKAFFFDLDNTLFDYEASFKQASLFAFKSIFYPVLKKPVNAEKWFDTYKIYCDLYWPAYEDKTVTREQYQRNRLVSSLISFNIQPINMNQIDYFRKLCEEKIPSFVIPYPWIKEIIDLLYNRGFVAGIISNGGSALQRKKLSMLGLSFSQNNIFISSELSFAKPSLEIFEYVKSRIHAASFYYIGDSFSFDIHPAVTAGWTGIWWNPSKKLLAQTNPFIYNCCSENELRSVVKKCIE</sequence>
<dbReference type="InterPro" id="IPR006439">
    <property type="entry name" value="HAD-SF_hydro_IA"/>
</dbReference>
<dbReference type="EMBL" id="CP016761">
    <property type="protein sequence ID" value="ANX12894.1"/>
    <property type="molecule type" value="Genomic_DNA"/>
</dbReference>
<gene>
    <name evidence="1" type="ORF">ABE41_012825</name>
</gene>
<dbReference type="SUPFAM" id="SSF56784">
    <property type="entry name" value="HAD-like"/>
    <property type="match status" value="1"/>
</dbReference>
<dbReference type="KEGG" id="far:ABE41_012825"/>
<dbReference type="STRING" id="255247.ABE41_012825"/>
<dbReference type="InterPro" id="IPR052550">
    <property type="entry name" value="Pyrimidine_5'-ntase_YjjG"/>
</dbReference>